<protein>
    <recommendedName>
        <fullName evidence="2">Ubiquitin-like domain-containing protein</fullName>
    </recommendedName>
</protein>
<dbReference type="Gene3D" id="3.10.20.90">
    <property type="entry name" value="Phosphatidylinositol 3-kinase Catalytic Subunit, Chain A, domain 1"/>
    <property type="match status" value="1"/>
</dbReference>
<dbReference type="InterPro" id="IPR038169">
    <property type="entry name" value="DC-UbP/UBTD2_N_sf"/>
</dbReference>
<dbReference type="GeneID" id="8444303"/>
<dbReference type="InterPro" id="IPR029071">
    <property type="entry name" value="Ubiquitin-like_domsf"/>
</dbReference>
<organism evidence="3 4">
    <name type="scientific">Uncinocarpus reesii (strain UAMH 1704)</name>
    <dbReference type="NCBI Taxonomy" id="336963"/>
    <lineage>
        <taxon>Eukaryota</taxon>
        <taxon>Fungi</taxon>
        <taxon>Dikarya</taxon>
        <taxon>Ascomycota</taxon>
        <taxon>Pezizomycotina</taxon>
        <taxon>Eurotiomycetes</taxon>
        <taxon>Eurotiomycetidae</taxon>
        <taxon>Onygenales</taxon>
        <taxon>Onygenaceae</taxon>
        <taxon>Uncinocarpus</taxon>
    </lineage>
</organism>
<dbReference type="AlphaFoldDB" id="C4JTX1"/>
<dbReference type="RefSeq" id="XP_002585221.1">
    <property type="nucleotide sequence ID" value="XM_002585175.1"/>
</dbReference>
<dbReference type="PROSITE" id="PS50053">
    <property type="entry name" value="UBIQUITIN_2"/>
    <property type="match status" value="1"/>
</dbReference>
<dbReference type="EMBL" id="CH476617">
    <property type="protein sequence ID" value="EEP81068.1"/>
    <property type="molecule type" value="Genomic_DNA"/>
</dbReference>
<dbReference type="InterPro" id="IPR032752">
    <property type="entry name" value="DC-UbP/UBTD2_N"/>
</dbReference>
<name>C4JTX1_UNCRE</name>
<dbReference type="VEuPathDB" id="FungiDB:UREG_05910"/>
<feature type="region of interest" description="Disordered" evidence="1">
    <location>
        <begin position="27"/>
        <end position="56"/>
    </location>
</feature>
<feature type="domain" description="Ubiquitin-like" evidence="2">
    <location>
        <begin position="213"/>
        <end position="291"/>
    </location>
</feature>
<reference evidence="4" key="1">
    <citation type="journal article" date="2009" name="Genome Res.">
        <title>Comparative genomic analyses of the human fungal pathogens Coccidioides and their relatives.</title>
        <authorList>
            <person name="Sharpton T.J."/>
            <person name="Stajich J.E."/>
            <person name="Rounsley S.D."/>
            <person name="Gardner M.J."/>
            <person name="Wortman J.R."/>
            <person name="Jordar V.S."/>
            <person name="Maiti R."/>
            <person name="Kodira C.D."/>
            <person name="Neafsey D.E."/>
            <person name="Zeng Q."/>
            <person name="Hung C.-Y."/>
            <person name="McMahan C."/>
            <person name="Muszewska A."/>
            <person name="Grynberg M."/>
            <person name="Mandel M.A."/>
            <person name="Kellner E.M."/>
            <person name="Barker B.M."/>
            <person name="Galgiani J.N."/>
            <person name="Orbach M.J."/>
            <person name="Kirkland T.N."/>
            <person name="Cole G.T."/>
            <person name="Henn M.R."/>
            <person name="Birren B.W."/>
            <person name="Taylor J.W."/>
        </authorList>
    </citation>
    <scope>NUCLEOTIDE SEQUENCE [LARGE SCALE GENOMIC DNA]</scope>
    <source>
        <strain evidence="4">UAMH 1704</strain>
    </source>
</reference>
<evidence type="ECO:0000313" key="3">
    <source>
        <dbReference type="EMBL" id="EEP81068.1"/>
    </source>
</evidence>
<sequence>MPLAESPRAGISLAMAIWRTNASNPPALDNSLSRSHSSASHPLQSSRRRRQNVSLGEHYNQAIRPHAWRSKRRVWSKAQIAREREEFFETRVTGRPEVWAALKLAISLMRAGDIPTAQSIIDAAGVTVPTGDLCDGCYDENGALYRLPQVIVADPTNVVDAAAEDQEIRRGAEADDEITNGKLGMDIDTEDEFEEQIENKREEKGKRNERDVIKVCARLSDRGGPDFTVEIDKHHSVSVLVRKLESEAALSSKHRLRIAYLGKILKENETLLAQGWKEGHVVNGLVLYRSP</sequence>
<dbReference type="HOGENOM" id="CLU_054816_2_0_1"/>
<evidence type="ECO:0000256" key="1">
    <source>
        <dbReference type="SAM" id="MobiDB-lite"/>
    </source>
</evidence>
<evidence type="ECO:0000259" key="2">
    <source>
        <dbReference type="PROSITE" id="PS50053"/>
    </source>
</evidence>
<dbReference type="Pfam" id="PF16455">
    <property type="entry name" value="UBD"/>
    <property type="match status" value="1"/>
</dbReference>
<dbReference type="KEGG" id="ure:UREG_05910"/>
<dbReference type="OMA" id="GCMGRYL"/>
<dbReference type="eggNOG" id="KOG0013">
    <property type="taxonomic scope" value="Eukaryota"/>
</dbReference>
<accession>C4JTX1</accession>
<dbReference type="Proteomes" id="UP000002058">
    <property type="component" value="Unassembled WGS sequence"/>
</dbReference>
<gene>
    <name evidence="3" type="ORF">UREG_05910</name>
</gene>
<dbReference type="PANTHER" id="PTHR13609">
    <property type="entry name" value="UBIQUITIN DOMAIN CONTAINING 1 PROTEIN-RELATED"/>
    <property type="match status" value="1"/>
</dbReference>
<evidence type="ECO:0000313" key="4">
    <source>
        <dbReference type="Proteomes" id="UP000002058"/>
    </source>
</evidence>
<dbReference type="InterPro" id="IPR039869">
    <property type="entry name" value="UBTD1/2"/>
</dbReference>
<dbReference type="OrthoDB" id="1640476at2759"/>
<proteinExistence type="predicted"/>
<keyword evidence="4" id="KW-1185">Reference proteome</keyword>
<feature type="compositionally biased region" description="Low complexity" evidence="1">
    <location>
        <begin position="31"/>
        <end position="45"/>
    </location>
</feature>
<dbReference type="InParanoid" id="C4JTX1"/>
<dbReference type="SUPFAM" id="SSF54236">
    <property type="entry name" value="Ubiquitin-like"/>
    <property type="match status" value="1"/>
</dbReference>
<dbReference type="Gene3D" id="1.20.225.20">
    <property type="entry name" value="Ub domain-containing protein, DC-UbP/UBTD2, N-terminal domain"/>
    <property type="match status" value="1"/>
</dbReference>
<dbReference type="InterPro" id="IPR000626">
    <property type="entry name" value="Ubiquitin-like_dom"/>
</dbReference>